<feature type="region of interest" description="Disordered" evidence="2">
    <location>
        <begin position="1134"/>
        <end position="1178"/>
    </location>
</feature>
<feature type="compositionally biased region" description="Polar residues" evidence="2">
    <location>
        <begin position="554"/>
        <end position="565"/>
    </location>
</feature>
<evidence type="ECO:0000313" key="4">
    <source>
        <dbReference type="Proteomes" id="UP000326759"/>
    </source>
</evidence>
<feature type="compositionally biased region" description="Low complexity" evidence="2">
    <location>
        <begin position="344"/>
        <end position="358"/>
    </location>
</feature>
<feature type="compositionally biased region" description="Acidic residues" evidence="2">
    <location>
        <begin position="712"/>
        <end position="723"/>
    </location>
</feature>
<dbReference type="OrthoDB" id="5979581at2759"/>
<feature type="region of interest" description="Disordered" evidence="2">
    <location>
        <begin position="175"/>
        <end position="202"/>
    </location>
</feature>
<feature type="compositionally biased region" description="Basic and acidic residues" evidence="2">
    <location>
        <begin position="607"/>
        <end position="622"/>
    </location>
</feature>
<accession>A0A5N5TBV6</accession>
<comment type="caution">
    <text evidence="3">The sequence shown here is derived from an EMBL/GenBank/DDBJ whole genome shotgun (WGS) entry which is preliminary data.</text>
</comment>
<dbReference type="FunFam" id="1.10.510.10:FF:000452">
    <property type="entry name" value="Tau tubulin kinase 2b"/>
    <property type="match status" value="1"/>
</dbReference>
<feature type="compositionally biased region" description="Basic and acidic residues" evidence="2">
    <location>
        <begin position="885"/>
        <end position="894"/>
    </location>
</feature>
<dbReference type="InterPro" id="IPR050235">
    <property type="entry name" value="CK1_Ser-Thr_kinase"/>
</dbReference>
<feature type="region of interest" description="Disordered" evidence="2">
    <location>
        <begin position="934"/>
        <end position="974"/>
    </location>
</feature>
<feature type="region of interest" description="Disordered" evidence="2">
    <location>
        <begin position="1201"/>
        <end position="1229"/>
    </location>
</feature>
<sequence length="1316" mass="146721">MTSEDLLQPGHVVKERWKVVRKIGGGGFGEIYEGLDLVTREQVALKLESAKQPKQVLKMEVAVLKKLQGTVRYASLNAHKNKEMGRHDDLWSLFYMIVEFVNGQLPWRKIKDKEQVGLMKEKYEHRLLIKHLPSDFKQFLEHIQNLDYYDKPDYAMLSGLFERCMKRRGVKETDPFDWEKTPTDNSLGTTTTTTHAIDEGPDPLVRLAYGGGGVTENMLDDNVLGPVDNQENLEVPLEQDHDARRRRRRDTVLHQPQKQNTNQQPLGLEERVLNANNLNGNTTILLMNNSCLDKETRNEVEMSPKKRKMDEINGEKETESKEKEKDKDGRIETSGGWDGESNLPYRQGGTTTPRTPGRSSNDTQENGHVENNKNRKPLAVLRLSSVDIAADDVDMNVEPASKREDQYSVQDASYLSYQDGLRGTPPTGGISPGASTPPTEGDFQQGKEHPLIRRGHHKRFHPVQRAKFLGGHRGGGDLSITQFALADDDNVSQQATKGGGAGLTLASQWKSQFDDSEETDNELKADNLQSPEHKQRITLTSPTSHVGGDETFITPVQDTVTSTTIDKPRPKSVPELSKISEDERHRSSDPQTQGPDVTTIGISQGNEDQRLKTHKENGHHGEAVPTIACLSLETPKLKQNGTGYGLPRVWSNPQIVSHIRPGLEPPKLQQASGTDAVYELDISRGVALKTSREGSPVTPERRQSMPDIGVYDGEEEGGQEEGESAVVGCKIEFRVLDKDKKLSVSSGPTTIVASQTRMSREELAHVVPAPPAFSSKESADGGRKPESQIPPLTITGNKLTSLQSPSAVHEERSIYYDATVDESTSRPDKLNRITSLKPEKEDETSKNDESFFTTRDSDFRTSSRIKEDTRSSQRKVGLITLPPVLEDKKDGEGEVTSRYESVAANIGETSKYESAVHDNSLFPHLENSRFDHDGRTRHDTICEEDKSGSSERRKSVEYMFDDRGDGDEKRKTTVINVQDLSTTFHTAVGSVNRSRTVTPSVSPHGTPPHSEGGRRSRSSRHRRSCEDLLEESSDMSLKTRTPRPSSLRRRSSASPEQHSTKGVPKKSPINPCPDDATAKSRIPIPTWVKGAKDGESEEQLTSSSGAKSPRYSDSDKPEVIGKRFVAVFSDKLLSPQDEDSVSTTRSQSSDHRSSRGSSLGRDRYRRSMSHEDMADDLADLTPALRRRRGVEKYVTDETQLNLRFQRRRSRPLSDVNPPPPSVLQTRRQRQRLSMIEPGAGGRYFDGTRGVPSYLLKPQIEDSSESESSHPRHIKPRPPPGESPIREVAARLRRYRPMSADGGDGFRRQGQPVLSPD</sequence>
<feature type="compositionally biased region" description="Polar residues" evidence="2">
    <location>
        <begin position="589"/>
        <end position="606"/>
    </location>
</feature>
<feature type="region of interest" description="Disordered" evidence="2">
    <location>
        <begin position="295"/>
        <end position="378"/>
    </location>
</feature>
<feature type="compositionally biased region" description="Basic and acidic residues" evidence="2">
    <location>
        <begin position="934"/>
        <end position="971"/>
    </location>
</feature>
<feature type="compositionally biased region" description="Polar residues" evidence="2">
    <location>
        <begin position="254"/>
        <end position="265"/>
    </location>
</feature>
<protein>
    <submittedName>
        <fullName evidence="3">Tau-tubulin kinase 1</fullName>
    </submittedName>
</protein>
<evidence type="ECO:0000256" key="1">
    <source>
        <dbReference type="PROSITE-ProRule" id="PRU10141"/>
    </source>
</evidence>
<evidence type="ECO:0000256" key="2">
    <source>
        <dbReference type="SAM" id="MobiDB-lite"/>
    </source>
</evidence>
<feature type="region of interest" description="Disordered" evidence="2">
    <location>
        <begin position="986"/>
        <end position="1119"/>
    </location>
</feature>
<organism evidence="3 4">
    <name type="scientific">Armadillidium nasatum</name>
    <dbReference type="NCBI Taxonomy" id="96803"/>
    <lineage>
        <taxon>Eukaryota</taxon>
        <taxon>Metazoa</taxon>
        <taxon>Ecdysozoa</taxon>
        <taxon>Arthropoda</taxon>
        <taxon>Crustacea</taxon>
        <taxon>Multicrustacea</taxon>
        <taxon>Malacostraca</taxon>
        <taxon>Eumalacostraca</taxon>
        <taxon>Peracarida</taxon>
        <taxon>Isopoda</taxon>
        <taxon>Oniscidea</taxon>
        <taxon>Crinocheta</taxon>
        <taxon>Armadillidiidae</taxon>
        <taxon>Armadillidium</taxon>
    </lineage>
</organism>
<gene>
    <name evidence="3" type="primary">TTBK1</name>
    <name evidence="3" type="ORF">Anas_00329</name>
</gene>
<dbReference type="Proteomes" id="UP000326759">
    <property type="component" value="Unassembled WGS sequence"/>
</dbReference>
<feature type="compositionally biased region" description="Basic and acidic residues" evidence="2">
    <location>
        <begin position="295"/>
        <end position="331"/>
    </location>
</feature>
<keyword evidence="1" id="KW-0067">ATP-binding</keyword>
<dbReference type="GO" id="GO:0005524">
    <property type="term" value="F:ATP binding"/>
    <property type="evidence" value="ECO:0007669"/>
    <property type="project" value="UniProtKB-UniRule"/>
</dbReference>
<feature type="compositionally biased region" description="Basic and acidic residues" evidence="2">
    <location>
        <begin position="1110"/>
        <end position="1119"/>
    </location>
</feature>
<feature type="region of interest" description="Disordered" evidence="2">
    <location>
        <begin position="689"/>
        <end position="724"/>
    </location>
</feature>
<dbReference type="PANTHER" id="PTHR11909">
    <property type="entry name" value="CASEIN KINASE-RELATED"/>
    <property type="match status" value="1"/>
</dbReference>
<feature type="region of interest" description="Disordered" evidence="2">
    <location>
        <begin position="1256"/>
        <end position="1316"/>
    </location>
</feature>
<dbReference type="EMBL" id="SEYY01003686">
    <property type="protein sequence ID" value="KAB7504143.1"/>
    <property type="molecule type" value="Genomic_DNA"/>
</dbReference>
<feature type="region of interest" description="Disordered" evidence="2">
    <location>
        <begin position="221"/>
        <end position="268"/>
    </location>
</feature>
<feature type="compositionally biased region" description="Polar residues" evidence="2">
    <location>
        <begin position="986"/>
        <end position="1003"/>
    </location>
</feature>
<evidence type="ECO:0000313" key="3">
    <source>
        <dbReference type="EMBL" id="KAB7504143.1"/>
    </source>
</evidence>
<keyword evidence="4" id="KW-1185">Reference proteome</keyword>
<feature type="compositionally biased region" description="Basic and acidic residues" evidence="2">
    <location>
        <begin position="578"/>
        <end position="588"/>
    </location>
</feature>
<keyword evidence="1" id="KW-0547">Nucleotide-binding</keyword>
<dbReference type="InterPro" id="IPR011009">
    <property type="entry name" value="Kinase-like_dom_sf"/>
</dbReference>
<name>A0A5N5TBV6_9CRUS</name>
<feature type="compositionally biased region" description="Basic and acidic residues" evidence="2">
    <location>
        <begin position="823"/>
        <end position="871"/>
    </location>
</feature>
<feature type="compositionally biased region" description="Basic and acidic residues" evidence="2">
    <location>
        <begin position="777"/>
        <end position="786"/>
    </location>
</feature>
<dbReference type="Gene3D" id="1.10.510.10">
    <property type="entry name" value="Transferase(Phosphotransferase) domain 1"/>
    <property type="match status" value="2"/>
</dbReference>
<feature type="region of interest" description="Disordered" evidence="2">
    <location>
        <begin position="508"/>
        <end position="622"/>
    </location>
</feature>
<keyword evidence="3" id="KW-0418">Kinase</keyword>
<proteinExistence type="predicted"/>
<dbReference type="InterPro" id="IPR017441">
    <property type="entry name" value="Protein_kinase_ATP_BS"/>
</dbReference>
<feature type="region of interest" description="Disordered" evidence="2">
    <location>
        <begin position="765"/>
        <end position="894"/>
    </location>
</feature>
<dbReference type="PROSITE" id="PS00107">
    <property type="entry name" value="PROTEIN_KINASE_ATP"/>
    <property type="match status" value="1"/>
</dbReference>
<dbReference type="SUPFAM" id="SSF56112">
    <property type="entry name" value="Protein kinase-like (PK-like)"/>
    <property type="match status" value="1"/>
</dbReference>
<feature type="compositionally biased region" description="Basic and acidic residues" evidence="2">
    <location>
        <begin position="521"/>
        <end position="535"/>
    </location>
</feature>
<keyword evidence="3" id="KW-0808">Transferase</keyword>
<reference evidence="3 4" key="1">
    <citation type="journal article" date="2019" name="PLoS Biol.">
        <title>Sex chromosomes control vertical transmission of feminizing Wolbachia symbionts in an isopod.</title>
        <authorList>
            <person name="Becking T."/>
            <person name="Chebbi M.A."/>
            <person name="Giraud I."/>
            <person name="Moumen B."/>
            <person name="Laverre T."/>
            <person name="Caubet Y."/>
            <person name="Peccoud J."/>
            <person name="Gilbert C."/>
            <person name="Cordaux R."/>
        </authorList>
    </citation>
    <scope>NUCLEOTIDE SEQUENCE [LARGE SCALE GENOMIC DNA]</scope>
    <source>
        <strain evidence="3">ANa2</strain>
        <tissue evidence="3">Whole body excluding digestive tract and cuticle</tissue>
    </source>
</reference>
<feature type="region of interest" description="Disordered" evidence="2">
    <location>
        <begin position="417"/>
        <end position="447"/>
    </location>
</feature>
<feature type="binding site" evidence="1">
    <location>
        <position position="46"/>
    </location>
    <ligand>
        <name>ATP</name>
        <dbReference type="ChEBI" id="CHEBI:30616"/>
    </ligand>
</feature>
<feature type="compositionally biased region" description="Polar residues" evidence="2">
    <location>
        <begin position="794"/>
        <end position="806"/>
    </location>
</feature>
<dbReference type="GO" id="GO:0016301">
    <property type="term" value="F:kinase activity"/>
    <property type="evidence" value="ECO:0007669"/>
    <property type="project" value="UniProtKB-KW"/>
</dbReference>